<dbReference type="SMART" id="SM00320">
    <property type="entry name" value="WD40"/>
    <property type="match status" value="8"/>
</dbReference>
<feature type="repeat" description="WD" evidence="3">
    <location>
        <begin position="580"/>
        <end position="619"/>
    </location>
</feature>
<organism evidence="6 8">
    <name type="scientific">Limulus polyphemus</name>
    <name type="common">Atlantic horseshoe crab</name>
    <dbReference type="NCBI Taxonomy" id="6850"/>
    <lineage>
        <taxon>Eukaryota</taxon>
        <taxon>Metazoa</taxon>
        <taxon>Ecdysozoa</taxon>
        <taxon>Arthropoda</taxon>
        <taxon>Chelicerata</taxon>
        <taxon>Merostomata</taxon>
        <taxon>Xiphosura</taxon>
        <taxon>Limulidae</taxon>
        <taxon>Limulus</taxon>
    </lineage>
</organism>
<dbReference type="SMART" id="SM00256">
    <property type="entry name" value="FBOX"/>
    <property type="match status" value="1"/>
</dbReference>
<feature type="repeat" description="WD" evidence="3">
    <location>
        <begin position="427"/>
        <end position="459"/>
    </location>
</feature>
<dbReference type="PROSITE" id="PS50294">
    <property type="entry name" value="WD_REPEATS_REGION"/>
    <property type="match status" value="6"/>
</dbReference>
<dbReference type="PROSITE" id="PS50181">
    <property type="entry name" value="FBOX"/>
    <property type="match status" value="1"/>
</dbReference>
<dbReference type="GeneID" id="106462425"/>
<keyword evidence="6" id="KW-1185">Reference proteome</keyword>
<dbReference type="Gene3D" id="2.130.10.10">
    <property type="entry name" value="YVTN repeat-like/Quinoprotein amine dehydrogenase"/>
    <property type="match status" value="1"/>
</dbReference>
<proteinExistence type="predicted"/>
<feature type="domain" description="F-box" evidence="5">
    <location>
        <begin position="305"/>
        <end position="351"/>
    </location>
</feature>
<dbReference type="InterPro" id="IPR001810">
    <property type="entry name" value="F-box_dom"/>
</dbReference>
<protein>
    <submittedName>
        <fullName evidence="7 8">F-box/WD repeat-containing protein 7-like</fullName>
    </submittedName>
</protein>
<feature type="region of interest" description="Disordered" evidence="4">
    <location>
        <begin position="177"/>
        <end position="217"/>
    </location>
</feature>
<dbReference type="CDD" id="cd22133">
    <property type="entry name" value="F-box_FBXW7"/>
    <property type="match status" value="1"/>
</dbReference>
<feature type="repeat" description="WD" evidence="3">
    <location>
        <begin position="540"/>
        <end position="579"/>
    </location>
</feature>
<evidence type="ECO:0000256" key="3">
    <source>
        <dbReference type="PROSITE-ProRule" id="PRU00221"/>
    </source>
</evidence>
<feature type="repeat" description="WD" evidence="3">
    <location>
        <begin position="620"/>
        <end position="659"/>
    </location>
</feature>
<feature type="compositionally biased region" description="Polar residues" evidence="4">
    <location>
        <begin position="1"/>
        <end position="32"/>
    </location>
</feature>
<evidence type="ECO:0000313" key="8">
    <source>
        <dbReference type="RefSeq" id="XP_022245404.1"/>
    </source>
</evidence>
<dbReference type="CDD" id="cd00200">
    <property type="entry name" value="WD40"/>
    <property type="match status" value="1"/>
</dbReference>
<sequence>MPSGTETPVSSETSLSLNASNHATSPTSSTRSEMCKVEDSAKETGRFLQKNLQCEDNNSADEPQPSGSVLNNKSTNSVLCLAQSCTVEVTKVCTADKLCGASCSSMEHIKNKEDEDNLLSDDDLNSSASEDDFGDDQDEFYEGFEDSLQDTLMTEETVKTLSSRTEDITSVPLSDKAVHMKRKSEGTPDSTDYFPGKKHCRTTDGSSNSTTLSNGADISQDSGILEAEMENEEAPVSSAPEKRTTLMKKRLTTRVNPPAELPTWLATFQTWSNAERLLAIDQLIETCEPVQVRHMMEVIEPQFQRDFISLLPKELALYVLSFLEPKDLLRAAQTCRYWRILAEDNLLWREKCREDGIEDVREVLGKRRARSSSTTNQFPPSILATNGIVSPSPWKAAYMRQHHIEMNWRCQPLRCPKVLRGHDDHVITCLQFSANKIVSGSDDNTLKVWNATTGRCMRTLMGHTGGVWSSQMSGNIIISGSTDRTLKVWNADTGTCTHTLYGHTSTVRCMHLHQNKVVSGSRDATLRVWDIDSGECLHVLVGHCAAVRCVQYNGKLVVSGAYDYLVKVWNPEREECLHTLQGHSNRVYSLQFDGLHVVSGSLDTHIRVWDVETGACKHLLKGHQSLTSGMELRNNILVSGNADSTVKVWDIITGKCLHTLAGDNKHQSAVTCLQFNSKFVITSSDDGTVKLWDLKTGDFIRNLVSLDSGGSGGVVWRIRASPTRLVCAVGSRNGTEETKLLVLDFDVEVK</sequence>
<dbReference type="RefSeq" id="XP_013777805.2">
    <property type="nucleotide sequence ID" value="XM_013922351.2"/>
</dbReference>
<feature type="repeat" description="WD" evidence="3">
    <location>
        <begin position="500"/>
        <end position="539"/>
    </location>
</feature>
<feature type="region of interest" description="Disordered" evidence="4">
    <location>
        <begin position="1"/>
        <end position="47"/>
    </location>
</feature>
<dbReference type="PANTHER" id="PTHR19849">
    <property type="entry name" value="PHOSPHOLIPASE A-2-ACTIVATING PROTEIN"/>
    <property type="match status" value="1"/>
</dbReference>
<feature type="repeat" description="WD" evidence="3">
    <location>
        <begin position="460"/>
        <end position="499"/>
    </location>
</feature>
<evidence type="ECO:0000313" key="6">
    <source>
        <dbReference type="Proteomes" id="UP000694941"/>
    </source>
</evidence>
<keyword evidence="2" id="KW-0677">Repeat</keyword>
<dbReference type="Proteomes" id="UP000694941">
    <property type="component" value="Unplaced"/>
</dbReference>
<dbReference type="Pfam" id="PF12937">
    <property type="entry name" value="F-box-like"/>
    <property type="match status" value="1"/>
</dbReference>
<feature type="compositionally biased region" description="Basic and acidic residues" evidence="4">
    <location>
        <begin position="33"/>
        <end position="45"/>
    </location>
</feature>
<feature type="repeat" description="WD" evidence="3">
    <location>
        <begin position="663"/>
        <end position="702"/>
    </location>
</feature>
<dbReference type="PROSITE" id="PS00678">
    <property type="entry name" value="WD_REPEATS_1"/>
    <property type="match status" value="6"/>
</dbReference>
<dbReference type="InterPro" id="IPR001680">
    <property type="entry name" value="WD40_rpt"/>
</dbReference>
<evidence type="ECO:0000256" key="1">
    <source>
        <dbReference type="ARBA" id="ARBA00022574"/>
    </source>
</evidence>
<feature type="compositionally biased region" description="Polar residues" evidence="4">
    <location>
        <begin position="203"/>
        <end position="217"/>
    </location>
</feature>
<feature type="region of interest" description="Disordered" evidence="4">
    <location>
        <begin position="114"/>
        <end position="139"/>
    </location>
</feature>
<dbReference type="Gene3D" id="1.20.1280.50">
    <property type="match status" value="1"/>
</dbReference>
<evidence type="ECO:0000313" key="7">
    <source>
        <dbReference type="RefSeq" id="XP_013777805.2"/>
    </source>
</evidence>
<dbReference type="PRINTS" id="PR00320">
    <property type="entry name" value="GPROTEINBRPT"/>
</dbReference>
<dbReference type="InterPro" id="IPR020472">
    <property type="entry name" value="WD40_PAC1"/>
</dbReference>
<accession>A0ABM1SP48</accession>
<dbReference type="SUPFAM" id="SSF81383">
    <property type="entry name" value="F-box domain"/>
    <property type="match status" value="1"/>
</dbReference>
<dbReference type="InterPro" id="IPR036047">
    <property type="entry name" value="F-box-like_dom_sf"/>
</dbReference>
<dbReference type="PANTHER" id="PTHR19849:SF1">
    <property type="entry name" value="F-BOX_WD REPEAT-CONTAINING PROTEIN 7"/>
    <property type="match status" value="1"/>
</dbReference>
<evidence type="ECO:0000256" key="4">
    <source>
        <dbReference type="SAM" id="MobiDB-lite"/>
    </source>
</evidence>
<keyword evidence="1 3" id="KW-0853">WD repeat</keyword>
<dbReference type="InterPro" id="IPR015943">
    <property type="entry name" value="WD40/YVTN_repeat-like_dom_sf"/>
</dbReference>
<dbReference type="SUPFAM" id="SSF50978">
    <property type="entry name" value="WD40 repeat-like"/>
    <property type="match status" value="1"/>
</dbReference>
<dbReference type="InterPro" id="IPR036322">
    <property type="entry name" value="WD40_repeat_dom_sf"/>
</dbReference>
<dbReference type="PROSITE" id="PS50082">
    <property type="entry name" value="WD_REPEATS_2"/>
    <property type="match status" value="7"/>
</dbReference>
<dbReference type="Pfam" id="PF00400">
    <property type="entry name" value="WD40"/>
    <property type="match status" value="7"/>
</dbReference>
<reference evidence="7 8" key="1">
    <citation type="submission" date="2025-05" db="UniProtKB">
        <authorList>
            <consortium name="RefSeq"/>
        </authorList>
    </citation>
    <scope>IDENTIFICATION</scope>
    <source>
        <tissue evidence="7 8">Muscle</tissue>
    </source>
</reference>
<gene>
    <name evidence="7 8" type="primary">LOC106462425</name>
</gene>
<evidence type="ECO:0000256" key="2">
    <source>
        <dbReference type="ARBA" id="ARBA00022737"/>
    </source>
</evidence>
<name>A0ABM1SP48_LIMPO</name>
<dbReference type="InterPro" id="IPR019775">
    <property type="entry name" value="WD40_repeat_CS"/>
</dbReference>
<dbReference type="RefSeq" id="XP_022245404.1">
    <property type="nucleotide sequence ID" value="XM_022389696.1"/>
</dbReference>
<evidence type="ECO:0000259" key="5">
    <source>
        <dbReference type="PROSITE" id="PS50181"/>
    </source>
</evidence>